<accession>A0ABM7SVF0</accession>
<proteinExistence type="predicted"/>
<reference evidence="3 4" key="2">
    <citation type="submission" date="2021-07" db="EMBL/GenBank/DDBJ databases">
        <authorList>
            <person name="Matsumoto Y."/>
            <person name="Motooka D."/>
            <person name="Nakamura S."/>
        </authorList>
    </citation>
    <scope>NUCLEOTIDE SEQUENCE [LARGE SCALE GENOMIC DNA]</scope>
    <source>
        <strain evidence="3 4">TY59</strain>
    </source>
</reference>
<keyword evidence="4" id="KW-1185">Reference proteome</keyword>
<evidence type="ECO:0000313" key="4">
    <source>
        <dbReference type="Proteomes" id="UP000826012"/>
    </source>
</evidence>
<dbReference type="InterPro" id="IPR041206">
    <property type="entry name" value="HEPN/RES_NTD1"/>
</dbReference>
<sequence length="437" mass="47854">MGLVKNRAAELEDRRFGEIEGGVCIDHITDPCLSQRLEDFVTEHNCAVCGTARPSEKNASFAVPLEKLMYAVVETVRHFYADAEAVLPWDSEDGVLVGPQIDTWDVVEDIADGAFDNAYSDRIIELISSAIGYQTTWTSWFTASDTDGLDYAWEQFAQTAMHQSRMVVGMGSPTDPPARLARFLESVLLYATSDLGLVRQLPPGTGFYRGRLCENPDLLNRHSDDLGPAPPKKAAANRMSPAGVALFYASGDPQTAVAEIAGHGVEPLAVIGKFTNTRGLRILDLTSSPAPISPFCLEKREHARMGRFLSSFVRYIAAPVIPDGRQHVEYAPTQLLTEYLRWVPEPKLDGIALPSAQTENCTYVLFFSRSECATLGDPAAEYDVDDPFDGDVGAEPALALDPETVITYRVERQYSGVDAGPSHRARPPWASGDGERH</sequence>
<organism evidence="3 4">
    <name type="scientific">Mycobacterium senriense</name>
    <dbReference type="NCBI Taxonomy" id="2775496"/>
    <lineage>
        <taxon>Bacteria</taxon>
        <taxon>Bacillati</taxon>
        <taxon>Actinomycetota</taxon>
        <taxon>Actinomycetes</taxon>
        <taxon>Mycobacteriales</taxon>
        <taxon>Mycobacteriaceae</taxon>
        <taxon>Mycobacterium</taxon>
        <taxon>Mycobacterium avium complex (MAC)</taxon>
    </lineage>
</organism>
<reference evidence="3 4" key="1">
    <citation type="submission" date="2021-07" db="EMBL/GenBank/DDBJ databases">
        <title>Complete genome sequence of nontuberculous Mycobacterium sp. TY59.</title>
        <authorList>
            <person name="Fukushima K."/>
        </authorList>
    </citation>
    <scope>NUCLEOTIDE SEQUENCE [LARGE SCALE GENOMIC DNA]</scope>
    <source>
        <strain evidence="3 4">TY59</strain>
    </source>
</reference>
<evidence type="ECO:0000313" key="3">
    <source>
        <dbReference type="EMBL" id="BCZ24401.1"/>
    </source>
</evidence>
<evidence type="ECO:0000256" key="1">
    <source>
        <dbReference type="SAM" id="MobiDB-lite"/>
    </source>
</evidence>
<dbReference type="EMBL" id="AP024828">
    <property type="protein sequence ID" value="BCZ24401.1"/>
    <property type="molecule type" value="Genomic_DNA"/>
</dbReference>
<dbReference type="InterPro" id="IPR014914">
    <property type="entry name" value="RES_dom"/>
</dbReference>
<dbReference type="Pfam" id="PF18870">
    <property type="entry name" value="HEPN_RES_NTD1"/>
    <property type="match status" value="1"/>
</dbReference>
<evidence type="ECO:0000259" key="2">
    <source>
        <dbReference type="SMART" id="SM00953"/>
    </source>
</evidence>
<dbReference type="Proteomes" id="UP000826012">
    <property type="component" value="Chromosome"/>
</dbReference>
<name>A0ABM7SVF0_9MYCO</name>
<dbReference type="SMART" id="SM00953">
    <property type="entry name" value="RES"/>
    <property type="match status" value="1"/>
</dbReference>
<dbReference type="Pfam" id="PF08808">
    <property type="entry name" value="RES"/>
    <property type="match status" value="1"/>
</dbReference>
<feature type="region of interest" description="Disordered" evidence="1">
    <location>
        <begin position="417"/>
        <end position="437"/>
    </location>
</feature>
<feature type="domain" description="RES" evidence="2">
    <location>
        <begin position="224"/>
        <end position="379"/>
    </location>
</feature>
<dbReference type="RefSeq" id="WP_221042900.1">
    <property type="nucleotide sequence ID" value="NZ_AP024828.1"/>
</dbReference>
<gene>
    <name evidence="3" type="ORF">MTY59_42560</name>
</gene>
<protein>
    <recommendedName>
        <fullName evidence="2">RES domain-containing protein</fullName>
    </recommendedName>
</protein>